<keyword evidence="1" id="KW-0472">Membrane</keyword>
<dbReference type="Proteomes" id="UP000198504">
    <property type="component" value="Unassembled WGS sequence"/>
</dbReference>
<gene>
    <name evidence="2" type="ORF">SAMN05421756_101256</name>
</gene>
<name>A0A1H8ZI95_9ACTN</name>
<keyword evidence="1" id="KW-0812">Transmembrane</keyword>
<protein>
    <recommendedName>
        <fullName evidence="4">TadE-like protein</fullName>
    </recommendedName>
</protein>
<sequence>MVGLGGPGPAGRRPGERGMVTAELAVATLAALVLLGMLLWGIFLVVVELRCVDTASAVARQAARGDAKGVRLAKAAAPPGATVSTSTRAGVVTVEVHVRARPLLSGMPSVPLAARARVAREPGGDW</sequence>
<dbReference type="AlphaFoldDB" id="A0A1H8ZI95"/>
<dbReference type="EMBL" id="FOFA01000001">
    <property type="protein sequence ID" value="SEP64156.1"/>
    <property type="molecule type" value="Genomic_DNA"/>
</dbReference>
<dbReference type="NCBIfam" id="NF041390">
    <property type="entry name" value="TadE_Rv3655c"/>
    <property type="match status" value="1"/>
</dbReference>
<proteinExistence type="predicted"/>
<reference evidence="3" key="1">
    <citation type="submission" date="2016-10" db="EMBL/GenBank/DDBJ databases">
        <authorList>
            <person name="Varghese N."/>
            <person name="Submissions S."/>
        </authorList>
    </citation>
    <scope>NUCLEOTIDE SEQUENCE [LARGE SCALE GENOMIC DNA]</scope>
    <source>
        <strain evidence="3">CGMCC 4.6856</strain>
    </source>
</reference>
<accession>A0A1H8ZI95</accession>
<feature type="transmembrane region" description="Helical" evidence="1">
    <location>
        <begin position="24"/>
        <end position="47"/>
    </location>
</feature>
<keyword evidence="1" id="KW-1133">Transmembrane helix</keyword>
<organism evidence="2 3">
    <name type="scientific">Microlunatus flavus</name>
    <dbReference type="NCBI Taxonomy" id="1036181"/>
    <lineage>
        <taxon>Bacteria</taxon>
        <taxon>Bacillati</taxon>
        <taxon>Actinomycetota</taxon>
        <taxon>Actinomycetes</taxon>
        <taxon>Propionibacteriales</taxon>
        <taxon>Propionibacteriaceae</taxon>
        <taxon>Microlunatus</taxon>
    </lineage>
</organism>
<evidence type="ECO:0000313" key="3">
    <source>
        <dbReference type="Proteomes" id="UP000198504"/>
    </source>
</evidence>
<dbReference type="InterPro" id="IPR049790">
    <property type="entry name" value="Rv3655c/TadE"/>
</dbReference>
<evidence type="ECO:0008006" key="4">
    <source>
        <dbReference type="Google" id="ProtNLM"/>
    </source>
</evidence>
<dbReference type="STRING" id="1036181.SAMN05421756_101256"/>
<evidence type="ECO:0000313" key="2">
    <source>
        <dbReference type="EMBL" id="SEP64156.1"/>
    </source>
</evidence>
<evidence type="ECO:0000256" key="1">
    <source>
        <dbReference type="SAM" id="Phobius"/>
    </source>
</evidence>
<keyword evidence="3" id="KW-1185">Reference proteome</keyword>